<evidence type="ECO:0000313" key="4">
    <source>
        <dbReference type="Proteomes" id="UP001500218"/>
    </source>
</evidence>
<dbReference type="InterPro" id="IPR006976">
    <property type="entry name" value="VanZ-like"/>
</dbReference>
<feature type="transmembrane region" description="Helical" evidence="1">
    <location>
        <begin position="153"/>
        <end position="171"/>
    </location>
</feature>
<sequence>MHEVWVRYGWVVYVFVAALPVIVGVTLGTVALRRRRGVLPEVAWRDTVAEVGIVAGTAPWLFMGFIPHWEAVRSAHLLPFVDLVDQWHVGPEFFAVQVGANLLVFATAGFFAPIRWRIGPGAVLVGAAVASALLEIGQWVFDIGRVTSVDDVLVNAVGAWLAALCSTRWWARRRVTNVAVAPA</sequence>
<evidence type="ECO:0000256" key="1">
    <source>
        <dbReference type="SAM" id="Phobius"/>
    </source>
</evidence>
<keyword evidence="1" id="KW-1133">Transmembrane helix</keyword>
<dbReference type="RefSeq" id="WP_344125723.1">
    <property type="nucleotide sequence ID" value="NZ_BAAALT010000009.1"/>
</dbReference>
<protein>
    <recommendedName>
        <fullName evidence="2">VanZ-like domain-containing protein</fullName>
    </recommendedName>
</protein>
<evidence type="ECO:0000313" key="3">
    <source>
        <dbReference type="EMBL" id="GAA1785827.1"/>
    </source>
</evidence>
<proteinExistence type="predicted"/>
<gene>
    <name evidence="3" type="ORF">GCM10009682_04840</name>
</gene>
<comment type="caution">
    <text evidence="3">The sequence shown here is derived from an EMBL/GenBank/DDBJ whole genome shotgun (WGS) entry which is preliminary data.</text>
</comment>
<name>A0ABN2LEM3_9ACTN</name>
<dbReference type="EMBL" id="BAAALT010000009">
    <property type="protein sequence ID" value="GAA1785827.1"/>
    <property type="molecule type" value="Genomic_DNA"/>
</dbReference>
<feature type="domain" description="VanZ-like" evidence="2">
    <location>
        <begin position="73"/>
        <end position="166"/>
    </location>
</feature>
<dbReference type="Proteomes" id="UP001500218">
    <property type="component" value="Unassembled WGS sequence"/>
</dbReference>
<feature type="transmembrane region" description="Helical" evidence="1">
    <location>
        <begin position="121"/>
        <end position="141"/>
    </location>
</feature>
<reference evidence="3 4" key="1">
    <citation type="journal article" date="2019" name="Int. J. Syst. Evol. Microbiol.">
        <title>The Global Catalogue of Microorganisms (GCM) 10K type strain sequencing project: providing services to taxonomists for standard genome sequencing and annotation.</title>
        <authorList>
            <consortium name="The Broad Institute Genomics Platform"/>
            <consortium name="The Broad Institute Genome Sequencing Center for Infectious Disease"/>
            <person name="Wu L."/>
            <person name="Ma J."/>
        </authorList>
    </citation>
    <scope>NUCLEOTIDE SEQUENCE [LARGE SCALE GENOMIC DNA]</scope>
    <source>
        <strain evidence="3 4">JCM 13250</strain>
    </source>
</reference>
<feature type="transmembrane region" description="Helical" evidence="1">
    <location>
        <begin position="12"/>
        <end position="32"/>
    </location>
</feature>
<accession>A0ABN2LEM3</accession>
<keyword evidence="1" id="KW-0472">Membrane</keyword>
<dbReference type="Pfam" id="PF04892">
    <property type="entry name" value="VanZ"/>
    <property type="match status" value="1"/>
</dbReference>
<feature type="transmembrane region" description="Helical" evidence="1">
    <location>
        <begin position="93"/>
        <end position="114"/>
    </location>
</feature>
<keyword evidence="1" id="KW-0812">Transmembrane</keyword>
<evidence type="ECO:0000259" key="2">
    <source>
        <dbReference type="Pfam" id="PF04892"/>
    </source>
</evidence>
<organism evidence="3 4">
    <name type="scientific">Luedemannella flava</name>
    <dbReference type="NCBI Taxonomy" id="349316"/>
    <lineage>
        <taxon>Bacteria</taxon>
        <taxon>Bacillati</taxon>
        <taxon>Actinomycetota</taxon>
        <taxon>Actinomycetes</taxon>
        <taxon>Micromonosporales</taxon>
        <taxon>Micromonosporaceae</taxon>
        <taxon>Luedemannella</taxon>
    </lineage>
</organism>
<feature type="transmembrane region" description="Helical" evidence="1">
    <location>
        <begin position="44"/>
        <end position="66"/>
    </location>
</feature>
<keyword evidence="4" id="KW-1185">Reference proteome</keyword>